<organism evidence="5 6">
    <name type="scientific">Polioptila caerulea</name>
    <name type="common">Blue-grey gnatcatcher</name>
    <dbReference type="NCBI Taxonomy" id="66707"/>
    <lineage>
        <taxon>Eukaryota</taxon>
        <taxon>Metazoa</taxon>
        <taxon>Chordata</taxon>
        <taxon>Craniata</taxon>
        <taxon>Vertebrata</taxon>
        <taxon>Euteleostomi</taxon>
        <taxon>Archelosauria</taxon>
        <taxon>Archosauria</taxon>
        <taxon>Dinosauria</taxon>
        <taxon>Saurischia</taxon>
        <taxon>Theropoda</taxon>
        <taxon>Coelurosauria</taxon>
        <taxon>Aves</taxon>
        <taxon>Neognathae</taxon>
        <taxon>Neoaves</taxon>
        <taxon>Telluraves</taxon>
        <taxon>Australaves</taxon>
        <taxon>Passeriformes</taxon>
        <taxon>Certhiidae</taxon>
        <taxon>Polioptilinae</taxon>
        <taxon>Polioptila</taxon>
    </lineage>
</organism>
<reference evidence="5 6" key="1">
    <citation type="submission" date="2019-09" db="EMBL/GenBank/DDBJ databases">
        <title>Bird 10,000 Genomes (B10K) Project - Family phase.</title>
        <authorList>
            <person name="Zhang G."/>
        </authorList>
    </citation>
    <scope>NUCLEOTIDE SEQUENCE [LARGE SCALE GENOMIC DNA]</scope>
    <source>
        <strain evidence="5">B10K-DU-001-66</strain>
        <tissue evidence="5">Muscle</tissue>
    </source>
</reference>
<accession>A0A7K5EP72</accession>
<evidence type="ECO:0000313" key="5">
    <source>
        <dbReference type="EMBL" id="NWS34458.1"/>
    </source>
</evidence>
<dbReference type="PANTHER" id="PTHR40389:SF4">
    <property type="match status" value="1"/>
</dbReference>
<feature type="domain" description="CCHC-type" evidence="4">
    <location>
        <begin position="18"/>
        <end position="31"/>
    </location>
</feature>
<dbReference type="InterPro" id="IPR050195">
    <property type="entry name" value="Primate_lentivir_Gag_pol-like"/>
</dbReference>
<sequence length="118" mass="12634">VAAAFAATRGPSENSRVCFCCGKPGQLKRDCSTSKGTESQTTPVCSRCHKGQHPVSQCHSRFDSQVSLTQGNPNQSMGRRRALTQIPQPLQQSSPPQMPTPQMSPPQAPHGASSQIYA</sequence>
<dbReference type="Pfam" id="PF14787">
    <property type="entry name" value="zf-CCHC_5"/>
    <property type="match status" value="1"/>
</dbReference>
<evidence type="ECO:0000259" key="4">
    <source>
        <dbReference type="PROSITE" id="PS50158"/>
    </source>
</evidence>
<evidence type="ECO:0000256" key="1">
    <source>
        <dbReference type="ARBA" id="ARBA00022581"/>
    </source>
</evidence>
<dbReference type="Gene3D" id="4.10.60.10">
    <property type="entry name" value="Zinc finger, CCHC-type"/>
    <property type="match status" value="1"/>
</dbReference>
<evidence type="ECO:0000313" key="6">
    <source>
        <dbReference type="Proteomes" id="UP000573697"/>
    </source>
</evidence>
<dbReference type="GO" id="GO:0008270">
    <property type="term" value="F:zinc ion binding"/>
    <property type="evidence" value="ECO:0007669"/>
    <property type="project" value="UniProtKB-KW"/>
</dbReference>
<dbReference type="PANTHER" id="PTHR40389">
    <property type="entry name" value="ENDOGENOUS RETROVIRUS GROUP K MEMBER 24 GAG POLYPROTEIN-RELATED"/>
    <property type="match status" value="1"/>
</dbReference>
<dbReference type="EMBL" id="VYXF01010862">
    <property type="protein sequence ID" value="NWS34458.1"/>
    <property type="molecule type" value="Genomic_DNA"/>
</dbReference>
<feature type="compositionally biased region" description="Pro residues" evidence="3">
    <location>
        <begin position="96"/>
        <end position="108"/>
    </location>
</feature>
<comment type="caution">
    <text evidence="5">The sequence shown here is derived from an EMBL/GenBank/DDBJ whole genome shotgun (WGS) entry which is preliminary data.</text>
</comment>
<dbReference type="InterPro" id="IPR001878">
    <property type="entry name" value="Znf_CCHC"/>
</dbReference>
<evidence type="ECO:0000256" key="3">
    <source>
        <dbReference type="SAM" id="MobiDB-lite"/>
    </source>
</evidence>
<dbReference type="AlphaFoldDB" id="A0A7K5EP72"/>
<proteinExistence type="predicted"/>
<keyword evidence="6" id="KW-1185">Reference proteome</keyword>
<keyword evidence="2" id="KW-0862">Zinc</keyword>
<dbReference type="PROSITE" id="PS50158">
    <property type="entry name" value="ZF_CCHC"/>
    <property type="match status" value="1"/>
</dbReference>
<keyword evidence="2" id="KW-0479">Metal-binding</keyword>
<feature type="non-terminal residue" evidence="5">
    <location>
        <position position="118"/>
    </location>
</feature>
<dbReference type="SUPFAM" id="SSF57756">
    <property type="entry name" value="Retrovirus zinc finger-like domains"/>
    <property type="match status" value="1"/>
</dbReference>
<keyword evidence="2" id="KW-0863">Zinc-finger</keyword>
<protein>
    <submittedName>
        <fullName evidence="5">GAK6 protein</fullName>
    </submittedName>
</protein>
<dbReference type="InterPro" id="IPR036875">
    <property type="entry name" value="Znf_CCHC_sf"/>
</dbReference>
<dbReference type="GO" id="GO:0003676">
    <property type="term" value="F:nucleic acid binding"/>
    <property type="evidence" value="ECO:0007669"/>
    <property type="project" value="InterPro"/>
</dbReference>
<evidence type="ECO:0000256" key="2">
    <source>
        <dbReference type="PROSITE-ProRule" id="PRU00047"/>
    </source>
</evidence>
<keyword evidence="1" id="KW-0945">Host-virus interaction</keyword>
<dbReference type="Proteomes" id="UP000573697">
    <property type="component" value="Unassembled WGS sequence"/>
</dbReference>
<gene>
    <name evidence="5" type="primary">Ervk6_4</name>
    <name evidence="5" type="ORF">POLCAE_R14885</name>
</gene>
<feature type="region of interest" description="Disordered" evidence="3">
    <location>
        <begin position="65"/>
        <end position="118"/>
    </location>
</feature>
<feature type="non-terminal residue" evidence="5">
    <location>
        <position position="1"/>
    </location>
</feature>
<feature type="compositionally biased region" description="Low complexity" evidence="3">
    <location>
        <begin position="83"/>
        <end position="95"/>
    </location>
</feature>
<feature type="compositionally biased region" description="Polar residues" evidence="3">
    <location>
        <begin position="65"/>
        <end position="77"/>
    </location>
</feature>
<name>A0A7K5EP72_POLCE</name>